<evidence type="ECO:0000313" key="6">
    <source>
        <dbReference type="Proteomes" id="UP001300261"/>
    </source>
</evidence>
<dbReference type="Pfam" id="PF08242">
    <property type="entry name" value="Methyltransf_12"/>
    <property type="match status" value="1"/>
</dbReference>
<dbReference type="InterPro" id="IPR019734">
    <property type="entry name" value="TPR_rpt"/>
</dbReference>
<organism evidence="5 6">
    <name type="scientific">Roseibium salinum</name>
    <dbReference type="NCBI Taxonomy" id="1604349"/>
    <lineage>
        <taxon>Bacteria</taxon>
        <taxon>Pseudomonadati</taxon>
        <taxon>Pseudomonadota</taxon>
        <taxon>Alphaproteobacteria</taxon>
        <taxon>Hyphomicrobiales</taxon>
        <taxon>Stappiaceae</taxon>
        <taxon>Roseibium</taxon>
    </lineage>
</organism>
<dbReference type="Gene3D" id="3.40.50.150">
    <property type="entry name" value="Vaccinia Virus protein VP39"/>
    <property type="match status" value="1"/>
</dbReference>
<dbReference type="InterPro" id="IPR051685">
    <property type="entry name" value="Ycf3/AcsC/BcsC/TPR_MFPF"/>
</dbReference>
<feature type="repeat" description="TPR" evidence="3">
    <location>
        <begin position="3"/>
        <end position="36"/>
    </location>
</feature>
<dbReference type="Proteomes" id="UP001300261">
    <property type="component" value="Unassembled WGS sequence"/>
</dbReference>
<dbReference type="PROSITE" id="PS50005">
    <property type="entry name" value="TPR"/>
    <property type="match status" value="3"/>
</dbReference>
<accession>A0ABT3R4R2</accession>
<reference evidence="5 6" key="1">
    <citation type="journal article" date="2016" name="Int. J. Syst. Evol. Microbiol.">
        <title>Labrenzia salina sp. nov., isolated from the rhizosphere of the halophyte Arthrocnemum macrostachyum.</title>
        <authorList>
            <person name="Camacho M."/>
            <person name="Redondo-Gomez S."/>
            <person name="Rodriguez-Llorente I."/>
            <person name="Rohde M."/>
            <person name="Sproer C."/>
            <person name="Schumann P."/>
            <person name="Klenk H.P."/>
            <person name="Montero-Calasanz M.D.C."/>
        </authorList>
    </citation>
    <scope>NUCLEOTIDE SEQUENCE [LARGE SCALE GENOMIC DNA]</scope>
    <source>
        <strain evidence="5 6">DSM 29163</strain>
    </source>
</reference>
<keyword evidence="1" id="KW-0677">Repeat</keyword>
<dbReference type="SMART" id="SM00028">
    <property type="entry name" value="TPR"/>
    <property type="match status" value="4"/>
</dbReference>
<evidence type="ECO:0000313" key="5">
    <source>
        <dbReference type="EMBL" id="MCX2724189.1"/>
    </source>
</evidence>
<dbReference type="Pfam" id="PF13432">
    <property type="entry name" value="TPR_16"/>
    <property type="match status" value="2"/>
</dbReference>
<dbReference type="PANTHER" id="PTHR44943">
    <property type="entry name" value="CELLULOSE SYNTHASE OPERON PROTEIN C"/>
    <property type="match status" value="1"/>
</dbReference>
<dbReference type="PROSITE" id="PS50293">
    <property type="entry name" value="TPR_REGION"/>
    <property type="match status" value="1"/>
</dbReference>
<proteinExistence type="predicted"/>
<gene>
    <name evidence="5" type="ORF">ON753_17715</name>
</gene>
<dbReference type="InterPro" id="IPR013217">
    <property type="entry name" value="Methyltransf_12"/>
</dbReference>
<keyword evidence="2 3" id="KW-0802">TPR repeat</keyword>
<evidence type="ECO:0000259" key="4">
    <source>
        <dbReference type="Pfam" id="PF08242"/>
    </source>
</evidence>
<feature type="domain" description="Methyltransferase type 12" evidence="4">
    <location>
        <begin position="274"/>
        <end position="365"/>
    </location>
</feature>
<feature type="repeat" description="TPR" evidence="3">
    <location>
        <begin position="37"/>
        <end position="70"/>
    </location>
</feature>
<name>A0ABT3R4R2_9HYPH</name>
<dbReference type="SUPFAM" id="SSF48452">
    <property type="entry name" value="TPR-like"/>
    <property type="match status" value="1"/>
</dbReference>
<evidence type="ECO:0000256" key="2">
    <source>
        <dbReference type="ARBA" id="ARBA00022803"/>
    </source>
</evidence>
<keyword evidence="6" id="KW-1185">Reference proteome</keyword>
<sequence>MQADARLQEGITAHRSGDLEAALAAYKDVLTADPDHADGLHFLGLLHFDAGKPDNAIILIRKSLEQNPANAAAYNNLGNILKLSDRSDEALEAYVRAVEIEPRHGEAWSNITVMMEGATNVDDLLPILTEVVRLDPDNPNAWHNYGLSLMLAGRRDEAADALERCLEFGADVWNDPVWHARVLCSLGRQERAIRHLEAVVAADPDSTVARYQLAAVRGDKLDQAPKDYVKAHFDSFSDSFDNVLKNLGYRAPELVAAEVDALAGERSAPFADVVDLGCGTGLCGPLIRRHCGKLTGIDLSPGMLRKAAALEVYDFLVEGELVGFLNSDLPIRFDLAVCVDTLCYLGDLQPFMDALFSALKPGGLLIASVEHLSDPSGPDYRVDPTGRYAHMPAYLRRSAEAAGLAYAREKQVVLRKELGTEVHGLIFHLHKPRE</sequence>
<evidence type="ECO:0000256" key="3">
    <source>
        <dbReference type="PROSITE-ProRule" id="PRU00339"/>
    </source>
</evidence>
<dbReference type="Gene3D" id="1.25.40.10">
    <property type="entry name" value="Tetratricopeptide repeat domain"/>
    <property type="match status" value="1"/>
</dbReference>
<protein>
    <submittedName>
        <fullName evidence="5">Tetratricopeptide repeat protein</fullName>
    </submittedName>
</protein>
<dbReference type="CDD" id="cd02440">
    <property type="entry name" value="AdoMet_MTases"/>
    <property type="match status" value="1"/>
</dbReference>
<dbReference type="EMBL" id="JAPEVI010000003">
    <property type="protein sequence ID" value="MCX2724189.1"/>
    <property type="molecule type" value="Genomic_DNA"/>
</dbReference>
<dbReference type="InterPro" id="IPR029063">
    <property type="entry name" value="SAM-dependent_MTases_sf"/>
</dbReference>
<dbReference type="InterPro" id="IPR011990">
    <property type="entry name" value="TPR-like_helical_dom_sf"/>
</dbReference>
<dbReference type="SUPFAM" id="SSF53335">
    <property type="entry name" value="S-adenosyl-L-methionine-dependent methyltransferases"/>
    <property type="match status" value="1"/>
</dbReference>
<feature type="repeat" description="TPR" evidence="3">
    <location>
        <begin position="71"/>
        <end position="104"/>
    </location>
</feature>
<dbReference type="RefSeq" id="WP_265964011.1">
    <property type="nucleotide sequence ID" value="NZ_JAPEVI010000003.1"/>
</dbReference>
<comment type="caution">
    <text evidence="5">The sequence shown here is derived from an EMBL/GenBank/DDBJ whole genome shotgun (WGS) entry which is preliminary data.</text>
</comment>
<dbReference type="PANTHER" id="PTHR44943:SF4">
    <property type="entry name" value="TPR REPEAT-CONTAINING PROTEIN MJ0798"/>
    <property type="match status" value="1"/>
</dbReference>
<evidence type="ECO:0000256" key="1">
    <source>
        <dbReference type="ARBA" id="ARBA00022737"/>
    </source>
</evidence>